<organism evidence="1">
    <name type="scientific">Arundo donax</name>
    <name type="common">Giant reed</name>
    <name type="synonym">Donax arundinaceus</name>
    <dbReference type="NCBI Taxonomy" id="35708"/>
    <lineage>
        <taxon>Eukaryota</taxon>
        <taxon>Viridiplantae</taxon>
        <taxon>Streptophyta</taxon>
        <taxon>Embryophyta</taxon>
        <taxon>Tracheophyta</taxon>
        <taxon>Spermatophyta</taxon>
        <taxon>Magnoliopsida</taxon>
        <taxon>Liliopsida</taxon>
        <taxon>Poales</taxon>
        <taxon>Poaceae</taxon>
        <taxon>PACMAD clade</taxon>
        <taxon>Arundinoideae</taxon>
        <taxon>Arundineae</taxon>
        <taxon>Arundo</taxon>
    </lineage>
</organism>
<proteinExistence type="predicted"/>
<name>A0A0A9GTG5_ARUDO</name>
<reference evidence="1" key="1">
    <citation type="submission" date="2014-09" db="EMBL/GenBank/DDBJ databases">
        <authorList>
            <person name="Magalhaes I.L.F."/>
            <person name="Oliveira U."/>
            <person name="Santos F.R."/>
            <person name="Vidigal T.H.D.A."/>
            <person name="Brescovit A.D."/>
            <person name="Santos A.J."/>
        </authorList>
    </citation>
    <scope>NUCLEOTIDE SEQUENCE</scope>
    <source>
        <tissue evidence="1">Shoot tissue taken approximately 20 cm above the soil surface</tissue>
    </source>
</reference>
<dbReference type="EMBL" id="GBRH01169576">
    <property type="protein sequence ID" value="JAE28320.1"/>
    <property type="molecule type" value="Transcribed_RNA"/>
</dbReference>
<sequence length="46" mass="5354">MNKQIQNSECLDPLKLQFWTSTAPERTLNYKEHITSQKLEVKSSTS</sequence>
<protein>
    <submittedName>
        <fullName evidence="1">Uncharacterized protein</fullName>
    </submittedName>
</protein>
<dbReference type="AlphaFoldDB" id="A0A0A9GTG5"/>
<evidence type="ECO:0000313" key="1">
    <source>
        <dbReference type="EMBL" id="JAE28320.1"/>
    </source>
</evidence>
<reference evidence="1" key="2">
    <citation type="journal article" date="2015" name="Data Brief">
        <title>Shoot transcriptome of the giant reed, Arundo donax.</title>
        <authorList>
            <person name="Barrero R.A."/>
            <person name="Guerrero F.D."/>
            <person name="Moolhuijzen P."/>
            <person name="Goolsby J.A."/>
            <person name="Tidwell J."/>
            <person name="Bellgard S.E."/>
            <person name="Bellgard M.I."/>
        </authorList>
    </citation>
    <scope>NUCLEOTIDE SEQUENCE</scope>
    <source>
        <tissue evidence="1">Shoot tissue taken approximately 20 cm above the soil surface</tissue>
    </source>
</reference>
<accession>A0A0A9GTG5</accession>